<dbReference type="InterPro" id="IPR027417">
    <property type="entry name" value="P-loop_NTPase"/>
</dbReference>
<comment type="similarity">
    <text evidence="6">Belongs to the DNA polymerase HolA subunit family.</text>
</comment>
<keyword evidence="4" id="KW-0235">DNA replication</keyword>
<keyword evidence="10" id="KW-1185">Reference proteome</keyword>
<dbReference type="NCBIfam" id="TIGR01128">
    <property type="entry name" value="holA"/>
    <property type="match status" value="1"/>
</dbReference>
<comment type="caution">
    <text evidence="9">The sequence shown here is derived from an EMBL/GenBank/DDBJ whole genome shotgun (WGS) entry which is preliminary data.</text>
</comment>
<reference evidence="9 10" key="1">
    <citation type="submission" date="2018-08" db="EMBL/GenBank/DDBJ databases">
        <title>Meiothermus granaticius genome AF-68 sequencing project.</title>
        <authorList>
            <person name="Da Costa M.S."/>
            <person name="Albuquerque L."/>
            <person name="Raposo P."/>
            <person name="Froufe H.J.C."/>
            <person name="Barroso C.S."/>
            <person name="Egas C."/>
        </authorList>
    </citation>
    <scope>NUCLEOTIDE SEQUENCE [LARGE SCALE GENOMIC DNA]</scope>
    <source>
        <strain evidence="9 10">AF-68</strain>
    </source>
</reference>
<keyword evidence="3" id="KW-0548">Nucleotidyltransferase</keyword>
<dbReference type="Proteomes" id="UP000266178">
    <property type="component" value="Unassembled WGS sequence"/>
</dbReference>
<dbReference type="Gene3D" id="1.20.272.10">
    <property type="match status" value="1"/>
</dbReference>
<dbReference type="SUPFAM" id="SSF52540">
    <property type="entry name" value="P-loop containing nucleoside triphosphate hydrolases"/>
    <property type="match status" value="1"/>
</dbReference>
<sequence length="311" mass="33613">MIQVFTGDAFLAREALRAEAVLQGIPPRLVPPEPAVIAQEAGGGLFGPSGVCADLRELSEAEWKPLREVLEGLLPEVAVLLLDPKPTAARRKWYAERAQLRDHPTPGPRELAQWLTNRARRYDLKLPAAIANYLAGLVGGRGSAENPALGLEALDQELQKLALLPSPLTLEKVQALVALEAPLSGFDLVRSTTEGKLSAAFKQTRALLERGEDPLRILGALSWQYVRVARAWALLRENPLLGEGEAASALGMHPYAAKQTLRLAKSMSPAEVEEALETLLEAEKAAKGGKDPRLALERAVIRLTLSQAPAH</sequence>
<proteinExistence type="inferred from homology"/>
<evidence type="ECO:0000256" key="3">
    <source>
        <dbReference type="ARBA" id="ARBA00022695"/>
    </source>
</evidence>
<dbReference type="RefSeq" id="WP_119358305.1">
    <property type="nucleotide sequence ID" value="NZ_BJXM01000005.1"/>
</dbReference>
<dbReference type="Gene3D" id="1.10.8.60">
    <property type="match status" value="1"/>
</dbReference>
<organism evidence="9 10">
    <name type="scientific">Meiothermus granaticius NBRC 107808</name>
    <dbReference type="NCBI Taxonomy" id="1227551"/>
    <lineage>
        <taxon>Bacteria</taxon>
        <taxon>Thermotogati</taxon>
        <taxon>Deinococcota</taxon>
        <taxon>Deinococci</taxon>
        <taxon>Thermales</taxon>
        <taxon>Thermaceae</taxon>
        <taxon>Meiothermus</taxon>
    </lineage>
</organism>
<comment type="catalytic activity">
    <reaction evidence="7">
        <text>DNA(n) + a 2'-deoxyribonucleoside 5'-triphosphate = DNA(n+1) + diphosphate</text>
        <dbReference type="Rhea" id="RHEA:22508"/>
        <dbReference type="Rhea" id="RHEA-COMP:17339"/>
        <dbReference type="Rhea" id="RHEA-COMP:17340"/>
        <dbReference type="ChEBI" id="CHEBI:33019"/>
        <dbReference type="ChEBI" id="CHEBI:61560"/>
        <dbReference type="ChEBI" id="CHEBI:173112"/>
        <dbReference type="EC" id="2.7.7.7"/>
    </reaction>
</comment>
<evidence type="ECO:0000256" key="6">
    <source>
        <dbReference type="ARBA" id="ARBA00034754"/>
    </source>
</evidence>
<accession>A0A399F7M0</accession>
<evidence type="ECO:0000256" key="5">
    <source>
        <dbReference type="ARBA" id="ARBA00022932"/>
    </source>
</evidence>
<dbReference type="InterPro" id="IPR048466">
    <property type="entry name" value="DNA_pol3_delta-like_C"/>
</dbReference>
<evidence type="ECO:0000313" key="10">
    <source>
        <dbReference type="Proteomes" id="UP000266178"/>
    </source>
</evidence>
<dbReference type="InterPro" id="IPR008921">
    <property type="entry name" value="DNA_pol3_clamp-load_cplx_C"/>
</dbReference>
<dbReference type="EC" id="2.7.7.7" evidence="1"/>
<dbReference type="GO" id="GO:0003677">
    <property type="term" value="F:DNA binding"/>
    <property type="evidence" value="ECO:0007669"/>
    <property type="project" value="InterPro"/>
</dbReference>
<dbReference type="PANTHER" id="PTHR34388:SF1">
    <property type="entry name" value="DNA POLYMERASE III SUBUNIT DELTA"/>
    <property type="match status" value="1"/>
</dbReference>
<feature type="domain" description="DNA polymerase III delta subunit-like C-terminal" evidence="8">
    <location>
        <begin position="186"/>
        <end position="302"/>
    </location>
</feature>
<evidence type="ECO:0000256" key="2">
    <source>
        <dbReference type="ARBA" id="ARBA00022679"/>
    </source>
</evidence>
<dbReference type="InterPro" id="IPR005790">
    <property type="entry name" value="DNA_polIII_delta"/>
</dbReference>
<dbReference type="EMBL" id="QWLB01000051">
    <property type="protein sequence ID" value="RIH91249.1"/>
    <property type="molecule type" value="Genomic_DNA"/>
</dbReference>
<evidence type="ECO:0000256" key="4">
    <source>
        <dbReference type="ARBA" id="ARBA00022705"/>
    </source>
</evidence>
<dbReference type="SUPFAM" id="SSF48019">
    <property type="entry name" value="post-AAA+ oligomerization domain-like"/>
    <property type="match status" value="1"/>
</dbReference>
<keyword evidence="5" id="KW-0239">DNA-directed DNA polymerase</keyword>
<evidence type="ECO:0000259" key="8">
    <source>
        <dbReference type="Pfam" id="PF21694"/>
    </source>
</evidence>
<evidence type="ECO:0000256" key="7">
    <source>
        <dbReference type="ARBA" id="ARBA00049244"/>
    </source>
</evidence>
<keyword evidence="2" id="KW-0808">Transferase</keyword>
<dbReference type="PANTHER" id="PTHR34388">
    <property type="entry name" value="DNA POLYMERASE III SUBUNIT DELTA"/>
    <property type="match status" value="1"/>
</dbReference>
<dbReference type="AlphaFoldDB" id="A0A399F7M0"/>
<evidence type="ECO:0000256" key="1">
    <source>
        <dbReference type="ARBA" id="ARBA00012417"/>
    </source>
</evidence>
<dbReference type="GO" id="GO:0006261">
    <property type="term" value="P:DNA-templated DNA replication"/>
    <property type="evidence" value="ECO:0007669"/>
    <property type="project" value="TreeGrafter"/>
</dbReference>
<dbReference type="GO" id="GO:0003887">
    <property type="term" value="F:DNA-directed DNA polymerase activity"/>
    <property type="evidence" value="ECO:0007669"/>
    <property type="project" value="UniProtKB-KW"/>
</dbReference>
<protein>
    <recommendedName>
        <fullName evidence="1">DNA-directed DNA polymerase</fullName>
        <ecNumber evidence="1">2.7.7.7</ecNumber>
    </recommendedName>
</protein>
<evidence type="ECO:0000313" key="9">
    <source>
        <dbReference type="EMBL" id="RIH91249.1"/>
    </source>
</evidence>
<name>A0A399F7M0_9DEIN</name>
<dbReference type="GO" id="GO:0009360">
    <property type="term" value="C:DNA polymerase III complex"/>
    <property type="evidence" value="ECO:0007669"/>
    <property type="project" value="TreeGrafter"/>
</dbReference>
<gene>
    <name evidence="9" type="ORF">Mgrana_02866</name>
</gene>
<dbReference type="OrthoDB" id="30830at2"/>
<dbReference type="Pfam" id="PF21694">
    <property type="entry name" value="DNA_pol3_delta_C"/>
    <property type="match status" value="1"/>
</dbReference>